<proteinExistence type="predicted"/>
<dbReference type="EMBL" id="FLQS01000006">
    <property type="protein sequence ID" value="SBS72610.1"/>
    <property type="molecule type" value="Genomic_DNA"/>
</dbReference>
<gene>
    <name evidence="1" type="ORF">MHPYR_140076</name>
</gene>
<organism evidence="1">
    <name type="scientific">uncultured Mycobacterium sp</name>
    <dbReference type="NCBI Taxonomy" id="171292"/>
    <lineage>
        <taxon>Bacteria</taxon>
        <taxon>Bacillati</taxon>
        <taxon>Actinomycetota</taxon>
        <taxon>Actinomycetes</taxon>
        <taxon>Mycobacteriales</taxon>
        <taxon>Mycobacteriaceae</taxon>
        <taxon>Mycobacterium</taxon>
        <taxon>environmental samples</taxon>
    </lineage>
</organism>
<dbReference type="AlphaFoldDB" id="A0A1Y5P508"/>
<reference evidence="1" key="1">
    <citation type="submission" date="2016-03" db="EMBL/GenBank/DDBJ databases">
        <authorList>
            <person name="Ploux O."/>
        </authorList>
    </citation>
    <scope>NUCLEOTIDE SEQUENCE</scope>
    <source>
        <strain evidence="1">UC10</strain>
    </source>
</reference>
<name>A0A1Y5P508_9MYCO</name>
<sequence length="22" mass="2496">MVEALLAQQVTDNRSLKNLRVP</sequence>
<accession>A0A1Y5P508</accession>
<evidence type="ECO:0000313" key="1">
    <source>
        <dbReference type="EMBL" id="SBS72610.1"/>
    </source>
</evidence>
<protein>
    <submittedName>
        <fullName evidence="1">Uncharacterized protein</fullName>
    </submittedName>
</protein>